<evidence type="ECO:0000256" key="6">
    <source>
        <dbReference type="ARBA" id="ARBA00022801"/>
    </source>
</evidence>
<dbReference type="InterPro" id="IPR018200">
    <property type="entry name" value="USP_CS"/>
</dbReference>
<protein>
    <recommendedName>
        <fullName evidence="3">ubiquitinyl hydrolase 1</fullName>
        <ecNumber evidence="3">3.4.19.12</ecNumber>
    </recommendedName>
</protein>
<dbReference type="PANTHER" id="PTHR24006:SF644">
    <property type="entry name" value="UBIQUITIN CARBOXYL-TERMINAL HYDROLASE 7"/>
    <property type="match status" value="1"/>
</dbReference>
<evidence type="ECO:0000256" key="2">
    <source>
        <dbReference type="ARBA" id="ARBA00009085"/>
    </source>
</evidence>
<dbReference type="AlphaFoldDB" id="A0A7S1TJF4"/>
<feature type="compositionally biased region" description="Polar residues" evidence="8">
    <location>
        <begin position="45"/>
        <end position="55"/>
    </location>
</feature>
<dbReference type="CDD" id="cd02659">
    <property type="entry name" value="peptidase_C19C"/>
    <property type="match status" value="1"/>
</dbReference>
<dbReference type="PANTHER" id="PTHR24006">
    <property type="entry name" value="UBIQUITIN CARBOXYL-TERMINAL HYDROLASE"/>
    <property type="match status" value="1"/>
</dbReference>
<dbReference type="PROSITE" id="PS50235">
    <property type="entry name" value="USP_3"/>
    <property type="match status" value="1"/>
</dbReference>
<dbReference type="GO" id="GO:0005634">
    <property type="term" value="C:nucleus"/>
    <property type="evidence" value="ECO:0007669"/>
    <property type="project" value="TreeGrafter"/>
</dbReference>
<dbReference type="InterPro" id="IPR050164">
    <property type="entry name" value="Peptidase_C19"/>
</dbReference>
<dbReference type="Pfam" id="PF00443">
    <property type="entry name" value="UCH"/>
    <property type="match status" value="1"/>
</dbReference>
<keyword evidence="5" id="KW-0833">Ubl conjugation pathway</keyword>
<dbReference type="Gene3D" id="2.60.210.10">
    <property type="entry name" value="Apoptosis, Tumor Necrosis Factor Receptor Associated Protein 2, Chain A"/>
    <property type="match status" value="1"/>
</dbReference>
<dbReference type="SUPFAM" id="SSF49599">
    <property type="entry name" value="TRAF domain-like"/>
    <property type="match status" value="1"/>
</dbReference>
<evidence type="ECO:0000256" key="1">
    <source>
        <dbReference type="ARBA" id="ARBA00000707"/>
    </source>
</evidence>
<dbReference type="CDD" id="cd00121">
    <property type="entry name" value="MATH"/>
    <property type="match status" value="1"/>
</dbReference>
<proteinExistence type="inferred from homology"/>
<accession>A0A7S1TJF4</accession>
<evidence type="ECO:0000259" key="9">
    <source>
        <dbReference type="PROSITE" id="PS50144"/>
    </source>
</evidence>
<feature type="domain" description="USP" evidence="10">
    <location>
        <begin position="239"/>
        <end position="573"/>
    </location>
</feature>
<feature type="compositionally biased region" description="Basic and acidic residues" evidence="8">
    <location>
        <begin position="8"/>
        <end position="23"/>
    </location>
</feature>
<dbReference type="InterPro" id="IPR008974">
    <property type="entry name" value="TRAF-like"/>
</dbReference>
<dbReference type="PROSITE" id="PS00972">
    <property type="entry name" value="USP_1"/>
    <property type="match status" value="1"/>
</dbReference>
<dbReference type="GO" id="GO:0006508">
    <property type="term" value="P:proteolysis"/>
    <property type="evidence" value="ECO:0007669"/>
    <property type="project" value="UniProtKB-KW"/>
</dbReference>
<dbReference type="GO" id="GO:0031647">
    <property type="term" value="P:regulation of protein stability"/>
    <property type="evidence" value="ECO:0007669"/>
    <property type="project" value="TreeGrafter"/>
</dbReference>
<evidence type="ECO:0000313" key="11">
    <source>
        <dbReference type="EMBL" id="CAD9236605.1"/>
    </source>
</evidence>
<keyword evidence="4" id="KW-0645">Protease</keyword>
<comment type="catalytic activity">
    <reaction evidence="1">
        <text>Thiol-dependent hydrolysis of ester, thioester, amide, peptide and isopeptide bonds formed by the C-terminal Gly of ubiquitin (a 76-residue protein attached to proteins as an intracellular targeting signal).</text>
        <dbReference type="EC" id="3.4.19.12"/>
    </reaction>
</comment>
<dbReference type="GO" id="GO:0005829">
    <property type="term" value="C:cytosol"/>
    <property type="evidence" value="ECO:0007669"/>
    <property type="project" value="TreeGrafter"/>
</dbReference>
<evidence type="ECO:0000256" key="8">
    <source>
        <dbReference type="SAM" id="MobiDB-lite"/>
    </source>
</evidence>
<organism evidence="11">
    <name type="scientific">Compsopogon caeruleus</name>
    <dbReference type="NCBI Taxonomy" id="31354"/>
    <lineage>
        <taxon>Eukaryota</taxon>
        <taxon>Rhodophyta</taxon>
        <taxon>Compsopogonophyceae</taxon>
        <taxon>Compsopogonales</taxon>
        <taxon>Compsopogonaceae</taxon>
        <taxon>Compsopogon</taxon>
    </lineage>
</organism>
<keyword evidence="7" id="KW-0788">Thiol protease</keyword>
<dbReference type="GO" id="GO:0016579">
    <property type="term" value="P:protein deubiquitination"/>
    <property type="evidence" value="ECO:0007669"/>
    <property type="project" value="InterPro"/>
</dbReference>
<evidence type="ECO:0000256" key="4">
    <source>
        <dbReference type="ARBA" id="ARBA00022670"/>
    </source>
</evidence>
<dbReference type="Pfam" id="PF12436">
    <property type="entry name" value="USP7_ICP0_bdg"/>
    <property type="match status" value="1"/>
</dbReference>
<evidence type="ECO:0000259" key="10">
    <source>
        <dbReference type="PROSITE" id="PS50235"/>
    </source>
</evidence>
<dbReference type="InterPro" id="IPR001394">
    <property type="entry name" value="Peptidase_C19_UCH"/>
</dbReference>
<dbReference type="EC" id="3.4.19.12" evidence="3"/>
<dbReference type="GO" id="GO:0004843">
    <property type="term" value="F:cysteine-type deubiquitinase activity"/>
    <property type="evidence" value="ECO:0007669"/>
    <property type="project" value="UniProtKB-EC"/>
</dbReference>
<keyword evidence="6" id="KW-0378">Hydrolase</keyword>
<dbReference type="Gene3D" id="3.90.70.10">
    <property type="entry name" value="Cysteine proteinases"/>
    <property type="match status" value="1"/>
</dbReference>
<evidence type="ECO:0000256" key="5">
    <source>
        <dbReference type="ARBA" id="ARBA00022786"/>
    </source>
</evidence>
<dbReference type="InterPro" id="IPR002083">
    <property type="entry name" value="MATH/TRAF_dom"/>
</dbReference>
<dbReference type="SMART" id="SM00061">
    <property type="entry name" value="MATH"/>
    <property type="match status" value="1"/>
</dbReference>
<reference evidence="11" key="1">
    <citation type="submission" date="2021-01" db="EMBL/GenBank/DDBJ databases">
        <authorList>
            <person name="Corre E."/>
            <person name="Pelletier E."/>
            <person name="Niang G."/>
            <person name="Scheremetjew M."/>
            <person name="Finn R."/>
            <person name="Kale V."/>
            <person name="Holt S."/>
            <person name="Cochrane G."/>
            <person name="Meng A."/>
            <person name="Brown T."/>
            <person name="Cohen L."/>
        </authorList>
    </citation>
    <scope>NUCLEOTIDE SEQUENCE</scope>
    <source>
        <strain evidence="11">SAG 36.94</strain>
    </source>
</reference>
<feature type="domain" description="MATH" evidence="9">
    <location>
        <begin position="78"/>
        <end position="214"/>
    </location>
</feature>
<dbReference type="InterPro" id="IPR028889">
    <property type="entry name" value="USP"/>
</dbReference>
<dbReference type="EMBL" id="HBGH01015601">
    <property type="protein sequence ID" value="CAD9236605.1"/>
    <property type="molecule type" value="Transcribed_RNA"/>
</dbReference>
<dbReference type="PROSITE" id="PS00973">
    <property type="entry name" value="USP_2"/>
    <property type="match status" value="1"/>
</dbReference>
<sequence>MGSSLVGGRDEMEVDVLKDRTSDEDPMGDANDDRDPSDSVEASFPGNTRISSNFQVGVEGPTGEAQPNPASEQRDATSFDFIFPFHEHQQLKTQKTWSPAHPFSGLFWRLLIFPNGNDVAGYLSLYLECTKAEDNTRVTLYENDWSRYVSFKLIILDQRREEDGHVDITLERSFDHRFREDDKDWGYTEYIHLSRLKEETGLCVNGKIHFRVEMRLLPYVAAGDSIYGFTDSRKETGFVGFKNQGATCYMNSLLQTLYNVAAFRRVVYRLPLSDSGEVNGSPNETSYALQKVFYELQYSPTVVRTKKLTESFGWDNADSFTQHDVQELNRILCDHLEEKMKKLPGQQNSIARLFQGKLLNFIECVKVDYKSTREESFYDISLNVKGCRNLRESFLKYTEVELMDGENRYRADGFEELQDAKKGIRFLKFPPILQLHLKRFEYDFTRDVMVKINDRFEFGTELDLSEFVDDENSNNLYLLHAVLVHIGDVHGGHYYAYIRPDFDSGQWYKFDDEIVEKCKPEQAVTENFGIGPENRPDDDASNIDNDASQTIYPPRRVQARRYSNAYMLQYIRKDALQEILGPVKDEDIPLELRNRIQAEKEEEEQRKRERAEQHLYITLYVATEDDFRRNEGPNLVAWDTVQRVRVKRVMLLRELKDYLVGFNCVKEGVDIRLWKCNLRKNGAIRPENLLAEGFNDRTIFEADGEAYPSLPYPRHHDDIRELKLFAEVLDHNPPFPFTELDHMLICVKMYSSTPKPSLRYLGCVVVRRNDKVSRIVALLRETRDAPEPDSNSIFFVELRFSQVEVLLPDRTFEENRMSSGDIIVYQPSAQLSVAECVRNGSIGADLPLGGKPILQAPDYYCYLENRIEVEFRERSNPNDAGIVLELLKTDDYAEVRRRLGLRSGLDPDHLRFYPFDICTDGPRNDPVSKAEGSSLDMMLNDALAFSVPFGSERVLWYEVTDYSFEEFSKNLELRIGWRPDRGTRSTQGRLEEGSCLPPSRSLSVLVPRGSTFKAVEDEIRVRLQLPAMVEIRLVEINNFSIKQIIDPSTELVPGDNLNWDIRAEPVPIDQTEKCLGEDNLLISIIHLAKDTKGRRPSSHSSFGDPFLMRVPKSGIKVQNLRDQIQELLIVEPEEFTQWRMAVVEPSLALSYLEAEDFWNIAHSASGSNRGGLIQLALEHKNDTPPAPVKRQTILKPLSIRR</sequence>
<dbReference type="PROSITE" id="PS50144">
    <property type="entry name" value="MATH"/>
    <property type="match status" value="1"/>
</dbReference>
<gene>
    <name evidence="11" type="ORF">CCAE0312_LOCUS8701</name>
</gene>
<feature type="region of interest" description="Disordered" evidence="8">
    <location>
        <begin position="527"/>
        <end position="550"/>
    </location>
</feature>
<dbReference type="InterPro" id="IPR024729">
    <property type="entry name" value="USP7_ICP0-binding_dom"/>
</dbReference>
<dbReference type="InterPro" id="IPR029346">
    <property type="entry name" value="USP_C"/>
</dbReference>
<dbReference type="Pfam" id="PF22486">
    <property type="entry name" value="MATH_2"/>
    <property type="match status" value="1"/>
</dbReference>
<dbReference type="InterPro" id="IPR038765">
    <property type="entry name" value="Papain-like_cys_pep_sf"/>
</dbReference>
<feature type="region of interest" description="Disordered" evidence="8">
    <location>
        <begin position="1"/>
        <end position="73"/>
    </location>
</feature>
<dbReference type="Pfam" id="PF14533">
    <property type="entry name" value="USP7_C2"/>
    <property type="match status" value="1"/>
</dbReference>
<dbReference type="SUPFAM" id="SSF54001">
    <property type="entry name" value="Cysteine proteinases"/>
    <property type="match status" value="1"/>
</dbReference>
<comment type="similarity">
    <text evidence="2">Belongs to the peptidase C19 family.</text>
</comment>
<dbReference type="Gene3D" id="3.10.20.90">
    <property type="entry name" value="Phosphatidylinositol 3-kinase Catalytic Subunit, Chain A, domain 1"/>
    <property type="match status" value="2"/>
</dbReference>
<name>A0A7S1TJF4_9RHOD</name>
<evidence type="ECO:0000256" key="7">
    <source>
        <dbReference type="ARBA" id="ARBA00022807"/>
    </source>
</evidence>
<evidence type="ECO:0000256" key="3">
    <source>
        <dbReference type="ARBA" id="ARBA00012759"/>
    </source>
</evidence>